<dbReference type="AlphaFoldDB" id="A0A7X2P475"/>
<proteinExistence type="predicted"/>
<organism evidence="2 3">
    <name type="scientific">Oliverpabstia intestinalis</name>
    <dbReference type="NCBI Taxonomy" id="2606633"/>
    <lineage>
        <taxon>Bacteria</taxon>
        <taxon>Bacillati</taxon>
        <taxon>Bacillota</taxon>
        <taxon>Clostridia</taxon>
        <taxon>Lachnospirales</taxon>
        <taxon>Lachnospiraceae</taxon>
        <taxon>Oliverpabstia</taxon>
    </lineage>
</organism>
<dbReference type="EMBL" id="VUMS01000013">
    <property type="protein sequence ID" value="MST66702.1"/>
    <property type="molecule type" value="Genomic_DNA"/>
</dbReference>
<evidence type="ECO:0000259" key="1">
    <source>
        <dbReference type="Pfam" id="PF22316"/>
    </source>
</evidence>
<dbReference type="Proteomes" id="UP000440513">
    <property type="component" value="Unassembled WGS sequence"/>
</dbReference>
<name>A0A7X2P475_9FIRM</name>
<comment type="caution">
    <text evidence="2">The sequence shown here is derived from an EMBL/GenBank/DDBJ whole genome shotgun (WGS) entry which is preliminary data.</text>
</comment>
<dbReference type="SUPFAM" id="SSF53474">
    <property type="entry name" value="alpha/beta-Hydrolases"/>
    <property type="match status" value="1"/>
</dbReference>
<dbReference type="Pfam" id="PF22316">
    <property type="entry name" value="ABhydrolase-like_N"/>
    <property type="match status" value="1"/>
</dbReference>
<accession>A0A7X2P475</accession>
<feature type="domain" description="BCE-2095-like N-terminal" evidence="1">
    <location>
        <begin position="5"/>
        <end position="106"/>
    </location>
</feature>
<dbReference type="InterPro" id="IPR054527">
    <property type="entry name" value="BCE_2095-like_N"/>
</dbReference>
<dbReference type="Gene3D" id="3.40.50.1820">
    <property type="entry name" value="alpha/beta hydrolase"/>
    <property type="match status" value="1"/>
</dbReference>
<keyword evidence="3" id="KW-1185">Reference proteome</keyword>
<dbReference type="NCBIfam" id="NF047558">
    <property type="entry name" value="TPR_END_plus"/>
    <property type="match status" value="1"/>
</dbReference>
<evidence type="ECO:0000313" key="3">
    <source>
        <dbReference type="Proteomes" id="UP000440513"/>
    </source>
</evidence>
<dbReference type="InterPro" id="IPR029058">
    <property type="entry name" value="AB_hydrolase_fold"/>
</dbReference>
<protein>
    <recommendedName>
        <fullName evidence="1">BCE-2095-like N-terminal domain-containing protein</fullName>
    </recommendedName>
</protein>
<evidence type="ECO:0000313" key="2">
    <source>
        <dbReference type="EMBL" id="MST66702.1"/>
    </source>
</evidence>
<dbReference type="RefSeq" id="WP_154432299.1">
    <property type="nucleotide sequence ID" value="NZ_JBQHQP010000006.1"/>
</dbReference>
<gene>
    <name evidence="2" type="ORF">FYJ57_08115</name>
</gene>
<reference evidence="2 3" key="1">
    <citation type="submission" date="2019-08" db="EMBL/GenBank/DDBJ databases">
        <title>In-depth cultivation of the pig gut microbiome towards novel bacterial diversity and tailored functional studies.</title>
        <authorList>
            <person name="Wylensek D."/>
            <person name="Hitch T.C.A."/>
            <person name="Clavel T."/>
        </authorList>
    </citation>
    <scope>NUCLEOTIDE SEQUENCE [LARGE SCALE GENOMIC DNA]</scope>
    <source>
        <strain evidence="2 3">BSM-380-WT-5A</strain>
    </source>
</reference>
<sequence>MKKENDILEKTLDIAESGYDNAYLFLLDAYKKDPENYGPQTLYFLSCLAGGAGMPEKALKWLKYAIMDKGWWYRTEILEDDDLELLENNSEFISLKSISDDRYTAAVAKTKSLFSWKQKCADNLFLAVHGNTQNSEIARKDWLPIMEDDKLWQMETIQSAEPDGYGTYRWSYDMFSYTPVANAIEKLQNIDYQKIVCGGFSAGCDMLLRSVCFSPAVCDMLILQSPWIPVLQEYGHDLVQTLREKNIKIRIFCGSDDEDCMPMAKRLYTVTKQAGIDVEFSVQENIRHQFPTEMYTLKELWRNIL</sequence>